<keyword evidence="2" id="KW-0479">Metal-binding</keyword>
<keyword evidence="2" id="KW-0862">Zinc</keyword>
<protein>
    <submittedName>
        <fullName evidence="2">C2H2 type zinc-finger protein</fullName>
    </submittedName>
</protein>
<feature type="region of interest" description="Disordered" evidence="1">
    <location>
        <begin position="1"/>
        <end position="27"/>
    </location>
</feature>
<organism evidence="2">
    <name type="scientific">Siphoviridae sp. ctZro7</name>
    <dbReference type="NCBI Taxonomy" id="2825561"/>
    <lineage>
        <taxon>Viruses</taxon>
        <taxon>Duplodnaviria</taxon>
        <taxon>Heunggongvirae</taxon>
        <taxon>Uroviricota</taxon>
        <taxon>Caudoviricetes</taxon>
    </lineage>
</organism>
<sequence length="76" mass="9012">MSKGKYRNKAPFSTFRPDPRHWTRKGSSWKQKVGYDTEDEAWEFLNQNPGLRAMGEKPYLCEICSKWHVGRAHKKQ</sequence>
<proteinExistence type="predicted"/>
<accession>A0A8S5PQU1</accession>
<evidence type="ECO:0000313" key="2">
    <source>
        <dbReference type="EMBL" id="DAE09136.1"/>
    </source>
</evidence>
<dbReference type="EMBL" id="BK015483">
    <property type="protein sequence ID" value="DAE09136.1"/>
    <property type="molecule type" value="Genomic_DNA"/>
</dbReference>
<name>A0A8S5PQU1_9CAUD</name>
<dbReference type="GO" id="GO:0008270">
    <property type="term" value="F:zinc ion binding"/>
    <property type="evidence" value="ECO:0007669"/>
    <property type="project" value="UniProtKB-KW"/>
</dbReference>
<reference evidence="2" key="1">
    <citation type="journal article" date="2021" name="Proc. Natl. Acad. Sci. U.S.A.">
        <title>A Catalog of Tens of Thousands of Viruses from Human Metagenomes Reveals Hidden Associations with Chronic Diseases.</title>
        <authorList>
            <person name="Tisza M.J."/>
            <person name="Buck C.B."/>
        </authorList>
    </citation>
    <scope>NUCLEOTIDE SEQUENCE</scope>
    <source>
        <strain evidence="2">CtZro7</strain>
    </source>
</reference>
<keyword evidence="2" id="KW-0863">Zinc-finger</keyword>
<evidence type="ECO:0000256" key="1">
    <source>
        <dbReference type="SAM" id="MobiDB-lite"/>
    </source>
</evidence>